<feature type="region of interest" description="Disordered" evidence="1">
    <location>
        <begin position="775"/>
        <end position="823"/>
    </location>
</feature>
<feature type="region of interest" description="Disordered" evidence="1">
    <location>
        <begin position="560"/>
        <end position="667"/>
    </location>
</feature>
<dbReference type="Pfam" id="PF12520">
    <property type="entry name" value="DUF3723"/>
    <property type="match status" value="1"/>
</dbReference>
<gene>
    <name evidence="2" type="ORF">BHYA_0321g00090</name>
</gene>
<dbReference type="EMBL" id="PQXK01000321">
    <property type="protein sequence ID" value="TGO32402.1"/>
    <property type="molecule type" value="Genomic_DNA"/>
</dbReference>
<evidence type="ECO:0000256" key="1">
    <source>
        <dbReference type="SAM" id="MobiDB-lite"/>
    </source>
</evidence>
<dbReference type="InterPro" id="IPR022198">
    <property type="entry name" value="DUF3723"/>
</dbReference>
<comment type="caution">
    <text evidence="2">The sequence shown here is derived from an EMBL/GenBank/DDBJ whole genome shotgun (WGS) entry which is preliminary data.</text>
</comment>
<keyword evidence="3" id="KW-1185">Reference proteome</keyword>
<evidence type="ECO:0000313" key="2">
    <source>
        <dbReference type="EMBL" id="TGO32402.1"/>
    </source>
</evidence>
<dbReference type="PANTHER" id="PTHR24216:SF65">
    <property type="entry name" value="PAXILLIN-LIKE PROTEIN 1"/>
    <property type="match status" value="1"/>
</dbReference>
<proteinExistence type="predicted"/>
<name>A0A4Z1GAI7_9HELO</name>
<feature type="compositionally biased region" description="Pro residues" evidence="1">
    <location>
        <begin position="560"/>
        <end position="569"/>
    </location>
</feature>
<feature type="compositionally biased region" description="Pro residues" evidence="1">
    <location>
        <begin position="638"/>
        <end position="658"/>
    </location>
</feature>
<sequence>MNSLGLRLLASLEKEFAKNKASHYRGTARIRTSQLLFPDPLRPKDEKLVDTLKRDFRGEGCLQHERDCSVPAIISDDAYHQILTHLNITSEQLRQNSTTNPTLYEIPHSVTLNCLHGQHRILAASSYLPPGDRWWLVDLFGPGIDERTRGLLREGHSYSTNYSGGEIFRQIRLCQFNRDRIGEERWRARLTVNQNQDLNKLLKRSLLVFSLDSILPLRGLWGDFHMDLILKTWTTILGPDNNLMATLDQKTVKLMELRAPAVSKLDNEFIKNKFKSQDLFPGIFDPNERRIIMDRILRIDILVPSIFTLFKDLRYLEPAAKAIKGIFPAPDFKKKTLREGLRFLFSDEIIATTKLSVQQTEDTFTETTGSFDHTFDLAIRQLFLCAMRYFTDPSNISSKKNMNPIQQTLNAPKRYLGFKLLNLSSRLNFVSLLQTSQDPIRELLIDILQTLPKEIFKLRSDPPADLINLFIQYISESTATADVYTNPAITIGGEGGEPLSRRCGRACADISSKDRVHLFLEKMHRPLHEFQNDGLDVTSFFVKRCIYLAFFGDLAIELSPQPPVEPQPPQSHKTSTEPMPQQPEVPQPPQQQPPPPEVSQSPRQNQNSAEPSLKQPPPSPEVSQSPRQNQNSAEPSLQQPPPPPKVPQPQKSPPPPEVLQPQRQNHPQNRLDEHEVQFLLAPFKNPTSTVLFDKEIVNKYAGRFANHGYSFMLEGVSFFTWDQCYEMLKYHKKRRVLVVGDPKLLKKVFPGRGSQLQLGEKKQKLGRNKLYNITNGPQPWHLENEELPHKNPIGKSSQEGKNQEESQSDENAMNKKRFSEETL</sequence>
<feature type="compositionally biased region" description="Pro residues" evidence="1">
    <location>
        <begin position="580"/>
        <end position="597"/>
    </location>
</feature>
<reference evidence="2 3" key="1">
    <citation type="submission" date="2017-12" db="EMBL/GenBank/DDBJ databases">
        <title>Comparative genomics of Botrytis spp.</title>
        <authorList>
            <person name="Valero-Jimenez C.A."/>
            <person name="Tapia P."/>
            <person name="Veloso J."/>
            <person name="Silva-Moreno E."/>
            <person name="Staats M."/>
            <person name="Valdes J.H."/>
            <person name="Van Kan J.A.L."/>
        </authorList>
    </citation>
    <scope>NUCLEOTIDE SEQUENCE [LARGE SCALE GENOMIC DNA]</scope>
    <source>
        <strain evidence="2 3">Bh0001</strain>
    </source>
</reference>
<dbReference type="AlphaFoldDB" id="A0A4Z1GAI7"/>
<evidence type="ECO:0000313" key="3">
    <source>
        <dbReference type="Proteomes" id="UP000297814"/>
    </source>
</evidence>
<dbReference type="PANTHER" id="PTHR24216">
    <property type="entry name" value="PAXILLIN-RELATED"/>
    <property type="match status" value="1"/>
</dbReference>
<organism evidence="2 3">
    <name type="scientific">Botrytis hyacinthi</name>
    <dbReference type="NCBI Taxonomy" id="278943"/>
    <lineage>
        <taxon>Eukaryota</taxon>
        <taxon>Fungi</taxon>
        <taxon>Dikarya</taxon>
        <taxon>Ascomycota</taxon>
        <taxon>Pezizomycotina</taxon>
        <taxon>Leotiomycetes</taxon>
        <taxon>Helotiales</taxon>
        <taxon>Sclerotiniaceae</taxon>
        <taxon>Botrytis</taxon>
    </lineage>
</organism>
<accession>A0A4Z1GAI7</accession>
<dbReference type="Proteomes" id="UP000297814">
    <property type="component" value="Unassembled WGS sequence"/>
</dbReference>
<protein>
    <submittedName>
        <fullName evidence="2">Uncharacterized protein</fullName>
    </submittedName>
</protein>